<keyword evidence="3" id="KW-0285">Flavoprotein</keyword>
<feature type="binding site" evidence="6">
    <location>
        <position position="305"/>
    </location>
    <ligand>
        <name>D-dopa</name>
        <dbReference type="ChEBI" id="CHEBI:149689"/>
    </ligand>
</feature>
<dbReference type="InterPro" id="IPR023209">
    <property type="entry name" value="DAO"/>
</dbReference>
<gene>
    <name evidence="9" type="ORF">NKR19_g7451</name>
</gene>
<comment type="cofactor">
    <cofactor evidence="1 6">
        <name>FAD</name>
        <dbReference type="ChEBI" id="CHEBI:57692"/>
    </cofactor>
</comment>
<dbReference type="EMBL" id="JANBVN010000130">
    <property type="protein sequence ID" value="KAJ9139326.1"/>
    <property type="molecule type" value="Genomic_DNA"/>
</dbReference>
<evidence type="ECO:0000256" key="5">
    <source>
        <dbReference type="ARBA" id="ARBA00023002"/>
    </source>
</evidence>
<name>A0AA38VD51_9PEZI</name>
<accession>A0AA38VD51</accession>
<dbReference type="Gene3D" id="3.30.9.10">
    <property type="entry name" value="D-Amino Acid Oxidase, subunit A, domain 2"/>
    <property type="match status" value="1"/>
</dbReference>
<dbReference type="Proteomes" id="UP001174691">
    <property type="component" value="Unassembled WGS sequence"/>
</dbReference>
<keyword evidence="4 6" id="KW-0274">FAD</keyword>
<evidence type="ECO:0000256" key="6">
    <source>
        <dbReference type="PIRSR" id="PIRSR000189-1"/>
    </source>
</evidence>
<keyword evidence="7" id="KW-0732">Signal</keyword>
<dbReference type="PIRSF" id="PIRSF000189">
    <property type="entry name" value="D-aa_oxidase"/>
    <property type="match status" value="1"/>
</dbReference>
<evidence type="ECO:0000256" key="3">
    <source>
        <dbReference type="ARBA" id="ARBA00022630"/>
    </source>
</evidence>
<evidence type="ECO:0000256" key="2">
    <source>
        <dbReference type="ARBA" id="ARBA00006730"/>
    </source>
</evidence>
<dbReference type="GO" id="GO:0071949">
    <property type="term" value="F:FAD binding"/>
    <property type="evidence" value="ECO:0007669"/>
    <property type="project" value="InterPro"/>
</dbReference>
<dbReference type="Pfam" id="PF01266">
    <property type="entry name" value="DAO"/>
    <property type="match status" value="1"/>
</dbReference>
<dbReference type="AlphaFoldDB" id="A0AA38VD51"/>
<evidence type="ECO:0000256" key="4">
    <source>
        <dbReference type="ARBA" id="ARBA00022827"/>
    </source>
</evidence>
<dbReference type="InterPro" id="IPR006181">
    <property type="entry name" value="D-amino_acid_oxidase_CS"/>
</dbReference>
<feature type="binding site" evidence="6">
    <location>
        <position position="332"/>
    </location>
    <ligand>
        <name>D-dopa</name>
        <dbReference type="ChEBI" id="CHEBI:149689"/>
    </ligand>
</feature>
<dbReference type="SUPFAM" id="SSF51971">
    <property type="entry name" value="Nucleotide-binding domain"/>
    <property type="match status" value="1"/>
</dbReference>
<dbReference type="PANTHER" id="PTHR11530">
    <property type="entry name" value="D-AMINO ACID OXIDASE"/>
    <property type="match status" value="1"/>
</dbReference>
<keyword evidence="5" id="KW-0560">Oxidoreductase</keyword>
<feature type="domain" description="FAD dependent oxidoreductase" evidence="8">
    <location>
        <begin position="4"/>
        <end position="348"/>
    </location>
</feature>
<comment type="caution">
    <text evidence="9">The sequence shown here is derived from an EMBL/GenBank/DDBJ whole genome shotgun (WGS) entry which is preliminary data.</text>
</comment>
<evidence type="ECO:0000313" key="9">
    <source>
        <dbReference type="EMBL" id="KAJ9139326.1"/>
    </source>
</evidence>
<dbReference type="SUPFAM" id="SSF54373">
    <property type="entry name" value="FAD-linked reductases, C-terminal domain"/>
    <property type="match status" value="1"/>
</dbReference>
<comment type="similarity">
    <text evidence="2">Belongs to the DAMOX/DASOX family.</text>
</comment>
<dbReference type="GO" id="GO:0019478">
    <property type="term" value="P:D-amino acid catabolic process"/>
    <property type="evidence" value="ECO:0007669"/>
    <property type="project" value="TreeGrafter"/>
</dbReference>
<dbReference type="InterPro" id="IPR006076">
    <property type="entry name" value="FAD-dep_OxRdtase"/>
</dbReference>
<evidence type="ECO:0000256" key="1">
    <source>
        <dbReference type="ARBA" id="ARBA00001974"/>
    </source>
</evidence>
<dbReference type="GO" id="GO:0003884">
    <property type="term" value="F:D-amino-acid oxidase activity"/>
    <property type="evidence" value="ECO:0007669"/>
    <property type="project" value="InterPro"/>
</dbReference>
<dbReference type="Gene3D" id="3.40.50.720">
    <property type="entry name" value="NAD(P)-binding Rossmann-like Domain"/>
    <property type="match status" value="1"/>
</dbReference>
<protein>
    <submittedName>
        <fullName evidence="9">Nucleotide-binding domain-containing protein</fullName>
    </submittedName>
</protein>
<proteinExistence type="inferred from homology"/>
<keyword evidence="10" id="KW-1185">Reference proteome</keyword>
<dbReference type="PANTHER" id="PTHR11530:SF16">
    <property type="entry name" value="D-AMINO ACID OXIDASE (AFU_ORTHOLOGUE AFUA_5G11290)"/>
    <property type="match status" value="1"/>
</dbReference>
<feature type="binding site" evidence="6">
    <location>
        <begin position="43"/>
        <end position="44"/>
    </location>
    <ligand>
        <name>FAD</name>
        <dbReference type="ChEBI" id="CHEBI:57692"/>
    </ligand>
</feature>
<sequence length="363" mass="38988">MAIIVVVGAGVSGLTTALQLARQGHTVTVVAKHMPGDYDIEYTSPWAGANVMPMSVEADSRWEKNTWPEMKRLAEEVPAAGIHFQKCQVLRRKKDAIADEAVGPLYDDSLFNPNPWYATLFDDYRKLGDDELADDIVAGCEFTSVCLNTAVYLPWLVGQCAELGVKFRRAVLKHISEAAGMSHIGSKADIVVNASGLLACRLGGVMDSAVYPIRGQIVLVRNEAPVMLTTSSTDDGEDELLYTMTRAVGGGTILGGTYTKGNWDPIPDPNIAVRIMKRAVEAQPALSGGKGIEGLSVIRHGVGLRPGRTGGVRIEKEVIDGTHVVHNYGHAGWGYQGSYGCAEGVVELVDEIIAEKGVENLKV</sequence>
<dbReference type="GO" id="GO:0005737">
    <property type="term" value="C:cytoplasm"/>
    <property type="evidence" value="ECO:0007669"/>
    <property type="project" value="TreeGrafter"/>
</dbReference>
<feature type="signal peptide" evidence="7">
    <location>
        <begin position="1"/>
        <end position="17"/>
    </location>
</feature>
<evidence type="ECO:0000313" key="10">
    <source>
        <dbReference type="Proteomes" id="UP001174691"/>
    </source>
</evidence>
<reference evidence="9" key="1">
    <citation type="submission" date="2022-07" db="EMBL/GenBank/DDBJ databases">
        <title>Fungi with potential for degradation of polypropylene.</title>
        <authorList>
            <person name="Gostincar C."/>
        </authorList>
    </citation>
    <scope>NUCLEOTIDE SEQUENCE</scope>
    <source>
        <strain evidence="9">EXF-13287</strain>
    </source>
</reference>
<dbReference type="PROSITE" id="PS00677">
    <property type="entry name" value="DAO"/>
    <property type="match status" value="1"/>
</dbReference>
<organism evidence="9 10">
    <name type="scientific">Coniochaeta hoffmannii</name>
    <dbReference type="NCBI Taxonomy" id="91930"/>
    <lineage>
        <taxon>Eukaryota</taxon>
        <taxon>Fungi</taxon>
        <taxon>Dikarya</taxon>
        <taxon>Ascomycota</taxon>
        <taxon>Pezizomycotina</taxon>
        <taxon>Sordariomycetes</taxon>
        <taxon>Sordariomycetidae</taxon>
        <taxon>Coniochaetales</taxon>
        <taxon>Coniochaetaceae</taxon>
        <taxon>Coniochaeta</taxon>
    </lineage>
</organism>
<feature type="chain" id="PRO_5041437825" evidence="7">
    <location>
        <begin position="18"/>
        <end position="363"/>
    </location>
</feature>
<evidence type="ECO:0000256" key="7">
    <source>
        <dbReference type="SAM" id="SignalP"/>
    </source>
</evidence>
<evidence type="ECO:0000259" key="8">
    <source>
        <dbReference type="Pfam" id="PF01266"/>
    </source>
</evidence>